<dbReference type="PANTHER" id="PTHR43434:SF23">
    <property type="entry name" value="PHOSPHOGLYCOLATE PHOSPHATASE"/>
    <property type="match status" value="1"/>
</dbReference>
<dbReference type="NCBIfam" id="TIGR01449">
    <property type="entry name" value="PGP_bact"/>
    <property type="match status" value="1"/>
</dbReference>
<keyword evidence="6" id="KW-0479">Metal-binding</keyword>
<evidence type="ECO:0000256" key="8">
    <source>
        <dbReference type="ARBA" id="ARBA00022842"/>
    </source>
</evidence>
<dbReference type="RefSeq" id="WP_093475990.1">
    <property type="nucleotide sequence ID" value="NZ_FOUI01000009.1"/>
</dbReference>
<dbReference type="Gene3D" id="3.40.50.1000">
    <property type="entry name" value="HAD superfamily/HAD-like"/>
    <property type="match status" value="1"/>
</dbReference>
<protein>
    <recommendedName>
        <fullName evidence="5">phosphoglycolate phosphatase</fullName>
        <ecNumber evidence="5">3.1.3.18</ecNumber>
    </recommendedName>
</protein>
<name>A0A1I4S698_9GAMM</name>
<dbReference type="Pfam" id="PF13419">
    <property type="entry name" value="HAD_2"/>
    <property type="match status" value="1"/>
</dbReference>
<dbReference type="EC" id="3.1.3.18" evidence="5"/>
<dbReference type="InterPro" id="IPR041492">
    <property type="entry name" value="HAD_2"/>
</dbReference>
<dbReference type="FunFam" id="3.40.50.1000:FF:000022">
    <property type="entry name" value="Phosphoglycolate phosphatase"/>
    <property type="match status" value="1"/>
</dbReference>
<evidence type="ECO:0000256" key="9">
    <source>
        <dbReference type="ARBA" id="ARBA00023277"/>
    </source>
</evidence>
<dbReference type="OrthoDB" id="9776368at2"/>
<dbReference type="SUPFAM" id="SSF56784">
    <property type="entry name" value="HAD-like"/>
    <property type="match status" value="1"/>
</dbReference>
<dbReference type="SFLD" id="SFLDG01129">
    <property type="entry name" value="C1.5:_HAD__Beta-PGM__Phosphata"/>
    <property type="match status" value="1"/>
</dbReference>
<dbReference type="InterPro" id="IPR050155">
    <property type="entry name" value="HAD-like_hydrolase_sf"/>
</dbReference>
<accession>A0A1I4S698</accession>
<gene>
    <name evidence="10" type="ORF">SAMN05216217_10924</name>
</gene>
<keyword evidence="7" id="KW-0378">Hydrolase</keyword>
<evidence type="ECO:0000256" key="7">
    <source>
        <dbReference type="ARBA" id="ARBA00022801"/>
    </source>
</evidence>
<evidence type="ECO:0000256" key="5">
    <source>
        <dbReference type="ARBA" id="ARBA00013078"/>
    </source>
</evidence>
<dbReference type="SFLD" id="SFLDG01135">
    <property type="entry name" value="C1.5.6:_HAD__Beta-PGM__Phospha"/>
    <property type="match status" value="1"/>
</dbReference>
<dbReference type="Proteomes" id="UP000243629">
    <property type="component" value="Unassembled WGS sequence"/>
</dbReference>
<comment type="cofactor">
    <cofactor evidence="2">
        <name>Mg(2+)</name>
        <dbReference type="ChEBI" id="CHEBI:18420"/>
    </cofactor>
</comment>
<reference evidence="11" key="1">
    <citation type="submission" date="2016-10" db="EMBL/GenBank/DDBJ databases">
        <authorList>
            <person name="Varghese N."/>
            <person name="Submissions S."/>
        </authorList>
    </citation>
    <scope>NUCLEOTIDE SEQUENCE [LARGE SCALE GENOMIC DNA]</scope>
    <source>
        <strain evidence="11">DSM 24213</strain>
    </source>
</reference>
<comment type="catalytic activity">
    <reaction evidence="1">
        <text>2-phosphoglycolate + H2O = glycolate + phosphate</text>
        <dbReference type="Rhea" id="RHEA:14369"/>
        <dbReference type="ChEBI" id="CHEBI:15377"/>
        <dbReference type="ChEBI" id="CHEBI:29805"/>
        <dbReference type="ChEBI" id="CHEBI:43474"/>
        <dbReference type="ChEBI" id="CHEBI:58033"/>
        <dbReference type="EC" id="3.1.3.18"/>
    </reaction>
</comment>
<dbReference type="EMBL" id="FOUI01000009">
    <property type="protein sequence ID" value="SFM60025.1"/>
    <property type="molecule type" value="Genomic_DNA"/>
</dbReference>
<dbReference type="InterPro" id="IPR023214">
    <property type="entry name" value="HAD_sf"/>
</dbReference>
<evidence type="ECO:0000256" key="3">
    <source>
        <dbReference type="ARBA" id="ARBA00004818"/>
    </source>
</evidence>
<evidence type="ECO:0000313" key="10">
    <source>
        <dbReference type="EMBL" id="SFM60025.1"/>
    </source>
</evidence>
<keyword evidence="11" id="KW-1185">Reference proteome</keyword>
<comment type="similarity">
    <text evidence="4">Belongs to the HAD-like hydrolase superfamily. CbbY/CbbZ/Gph/YieH family.</text>
</comment>
<dbReference type="GO" id="GO:0046872">
    <property type="term" value="F:metal ion binding"/>
    <property type="evidence" value="ECO:0007669"/>
    <property type="project" value="UniProtKB-KW"/>
</dbReference>
<dbReference type="GO" id="GO:0006281">
    <property type="term" value="P:DNA repair"/>
    <property type="evidence" value="ECO:0007669"/>
    <property type="project" value="TreeGrafter"/>
</dbReference>
<evidence type="ECO:0000313" key="11">
    <source>
        <dbReference type="Proteomes" id="UP000243629"/>
    </source>
</evidence>
<keyword evidence="9" id="KW-0119">Carbohydrate metabolism</keyword>
<comment type="pathway">
    <text evidence="3">Organic acid metabolism; glycolate biosynthesis; glycolate from 2-phosphoglycolate: step 1/1.</text>
</comment>
<evidence type="ECO:0000256" key="6">
    <source>
        <dbReference type="ARBA" id="ARBA00022723"/>
    </source>
</evidence>
<evidence type="ECO:0000256" key="2">
    <source>
        <dbReference type="ARBA" id="ARBA00001946"/>
    </source>
</evidence>
<dbReference type="AlphaFoldDB" id="A0A1I4S698"/>
<organism evidence="10 11">
    <name type="scientific">Halopseudomonas yangmingensis</name>
    <dbReference type="NCBI Taxonomy" id="1720063"/>
    <lineage>
        <taxon>Bacteria</taxon>
        <taxon>Pseudomonadati</taxon>
        <taxon>Pseudomonadota</taxon>
        <taxon>Gammaproteobacteria</taxon>
        <taxon>Pseudomonadales</taxon>
        <taxon>Pseudomonadaceae</taxon>
        <taxon>Halopseudomonas</taxon>
    </lineage>
</organism>
<proteinExistence type="inferred from homology"/>
<dbReference type="SFLD" id="SFLDS00003">
    <property type="entry name" value="Haloacid_Dehalogenase"/>
    <property type="match status" value="1"/>
</dbReference>
<dbReference type="InterPro" id="IPR023198">
    <property type="entry name" value="PGP-like_dom2"/>
</dbReference>
<evidence type="ECO:0000256" key="4">
    <source>
        <dbReference type="ARBA" id="ARBA00006171"/>
    </source>
</evidence>
<dbReference type="GO" id="GO:0005975">
    <property type="term" value="P:carbohydrate metabolic process"/>
    <property type="evidence" value="ECO:0007669"/>
    <property type="project" value="InterPro"/>
</dbReference>
<dbReference type="PRINTS" id="PR00413">
    <property type="entry name" value="HADHALOGNASE"/>
</dbReference>
<dbReference type="NCBIfam" id="TIGR01509">
    <property type="entry name" value="HAD-SF-IA-v3"/>
    <property type="match status" value="1"/>
</dbReference>
<dbReference type="InterPro" id="IPR006439">
    <property type="entry name" value="HAD-SF_hydro_IA"/>
</dbReference>
<dbReference type="GO" id="GO:0008967">
    <property type="term" value="F:phosphoglycolate phosphatase activity"/>
    <property type="evidence" value="ECO:0007669"/>
    <property type="project" value="UniProtKB-EC"/>
</dbReference>
<dbReference type="Gene3D" id="1.10.150.240">
    <property type="entry name" value="Putative phosphatase, domain 2"/>
    <property type="match status" value="1"/>
</dbReference>
<evidence type="ECO:0000256" key="1">
    <source>
        <dbReference type="ARBA" id="ARBA00000830"/>
    </source>
</evidence>
<dbReference type="InterPro" id="IPR036412">
    <property type="entry name" value="HAD-like_sf"/>
</dbReference>
<dbReference type="NCBIfam" id="TIGR01549">
    <property type="entry name" value="HAD-SF-IA-v1"/>
    <property type="match status" value="1"/>
</dbReference>
<dbReference type="InterPro" id="IPR037512">
    <property type="entry name" value="PGPase_prok"/>
</dbReference>
<dbReference type="PANTHER" id="PTHR43434">
    <property type="entry name" value="PHOSPHOGLYCOLATE PHOSPHATASE"/>
    <property type="match status" value="1"/>
</dbReference>
<dbReference type="GO" id="GO:0005829">
    <property type="term" value="C:cytosol"/>
    <property type="evidence" value="ECO:0007669"/>
    <property type="project" value="TreeGrafter"/>
</dbReference>
<keyword evidence="8" id="KW-0460">Magnesium</keyword>
<dbReference type="STRING" id="1720063.SAMN05216217_10924"/>
<sequence>MLAGILFDLDGTLLDTAGDFVDIIQRMRADRGLPPAPESLVRSRVSDGSAGMLSAAFDSSPQASEFDLLREDFLQRYAAQLAMHTRLYPGIAELLDWLDAEGLPWGVVTNKMSRFSIPLLQAMQLDRRCASLVCPDQVSQPKPHPEPLFKACSEMRVTPQHCVFVGDHRRDIEAGRAAGMRTAAALYGYLSSDDPPATWQADHSVQHAAELLPWLQQLRQQEIFDV</sequence>